<reference evidence="6 8" key="1">
    <citation type="submission" date="2016-09" db="EMBL/GenBank/DDBJ databases">
        <authorList>
            <consortium name="Pathogen Informatics"/>
        </authorList>
    </citation>
    <scope>NUCLEOTIDE SEQUENCE [LARGE SCALE GENOMIC DNA]</scope>
    <source>
        <strain evidence="6 8">82B</strain>
    </source>
</reference>
<feature type="domain" description="Carbohydrate kinase PfkB" evidence="4">
    <location>
        <begin position="1"/>
        <end position="311"/>
    </location>
</feature>
<name>A0A1D4R8I7_9STAP</name>
<evidence type="ECO:0000313" key="5">
    <source>
        <dbReference type="EMBL" id="SCT43645.1"/>
    </source>
</evidence>
<keyword evidence="7" id="KW-1185">Reference proteome</keyword>
<reference evidence="5 7" key="2">
    <citation type="submission" date="2016-09" db="EMBL/GenBank/DDBJ databases">
        <authorList>
            <consortium name="Pathogen Informatics"/>
            <person name="Sun Q."/>
            <person name="Inoue M."/>
        </authorList>
    </citation>
    <scope>NUCLEOTIDE SEQUENCE [LARGE SCALE GENOMIC DNA]</scope>
    <source>
        <strain evidence="5 7">82C</strain>
    </source>
</reference>
<sequence>MRRLLAIGEALIDFIPNTTDPKLKDVEGFSRQVGGAPCNVACTTTKLGGQAEMITQLGQDAFGDLIVETIEDIGVGTQYLKRTQEANTALAFVSLTKEGERDFSFYRKPSADMLFQSSDVENIQVTEKDVLHFCSVDLVESPMKQAHQALIEKVKQAGGTIVFDPNVRLPLWEDAEDCKKTIQSFLPLANIIKISDEELSFITGYEDEAQAIQWLFQGDVEAVIYTKGAAGAVIYLKDGTVNSHNGYKVKPVDTTGAGDAFIGALISKLLKNEYMNPIQLLKEEGESILAFSNYVAAMVTTKYGAIESIPTLKEVRLFVNNGWSIKNEYI</sequence>
<dbReference type="InterPro" id="IPR002173">
    <property type="entry name" value="Carboh/pur_kinase_PfkB_CS"/>
</dbReference>
<protein>
    <submittedName>
        <fullName evidence="6">Fructokinase</fullName>
        <ecNumber evidence="6">2.7.1.92</ecNumber>
    </submittedName>
</protein>
<dbReference type="PROSITE" id="PS00584">
    <property type="entry name" value="PFKB_KINASES_2"/>
    <property type="match status" value="1"/>
</dbReference>
<dbReference type="SUPFAM" id="SSF53613">
    <property type="entry name" value="Ribokinase-like"/>
    <property type="match status" value="1"/>
</dbReference>
<gene>
    <name evidence="6" type="primary">iolC_2</name>
    <name evidence="6" type="ORF">SAMEA2297795_02621</name>
    <name evidence="5" type="ORF">SAMEA2297796_02400</name>
</gene>
<keyword evidence="3 6" id="KW-0418">Kinase</keyword>
<dbReference type="Proteomes" id="UP000095412">
    <property type="component" value="Unassembled WGS sequence"/>
</dbReference>
<dbReference type="PANTHER" id="PTHR43085:SF54">
    <property type="entry name" value="PUTATIVE-RELATED"/>
    <property type="match status" value="1"/>
</dbReference>
<dbReference type="GO" id="GO:0047590">
    <property type="term" value="F:5-dehydro-2-deoxygluconokinase activity"/>
    <property type="evidence" value="ECO:0007669"/>
    <property type="project" value="UniProtKB-EC"/>
</dbReference>
<dbReference type="RefSeq" id="WP_069996529.1">
    <property type="nucleotide sequence ID" value="NZ_FMPG01000021.1"/>
</dbReference>
<dbReference type="EMBL" id="FMPI01000026">
    <property type="protein sequence ID" value="SCT43645.1"/>
    <property type="molecule type" value="Genomic_DNA"/>
</dbReference>
<evidence type="ECO:0000256" key="1">
    <source>
        <dbReference type="ARBA" id="ARBA00010688"/>
    </source>
</evidence>
<evidence type="ECO:0000313" key="6">
    <source>
        <dbReference type="EMBL" id="SCT49654.1"/>
    </source>
</evidence>
<dbReference type="Proteomes" id="UP000095768">
    <property type="component" value="Unassembled WGS sequence"/>
</dbReference>
<dbReference type="CDD" id="cd01167">
    <property type="entry name" value="bac_FRK"/>
    <property type="match status" value="1"/>
</dbReference>
<evidence type="ECO:0000313" key="7">
    <source>
        <dbReference type="Proteomes" id="UP000095412"/>
    </source>
</evidence>
<dbReference type="AlphaFoldDB" id="A0A1D4R8I7"/>
<dbReference type="InterPro" id="IPR011611">
    <property type="entry name" value="PfkB_dom"/>
</dbReference>
<keyword evidence="2 6" id="KW-0808">Transferase</keyword>
<dbReference type="OrthoDB" id="9813569at2"/>
<dbReference type="Gene3D" id="3.40.1190.20">
    <property type="match status" value="1"/>
</dbReference>
<evidence type="ECO:0000313" key="8">
    <source>
        <dbReference type="Proteomes" id="UP000095768"/>
    </source>
</evidence>
<dbReference type="PANTHER" id="PTHR43085">
    <property type="entry name" value="HEXOKINASE FAMILY MEMBER"/>
    <property type="match status" value="1"/>
</dbReference>
<dbReference type="PROSITE" id="PS00583">
    <property type="entry name" value="PFKB_KINASES_1"/>
    <property type="match status" value="1"/>
</dbReference>
<evidence type="ECO:0000256" key="2">
    <source>
        <dbReference type="ARBA" id="ARBA00022679"/>
    </source>
</evidence>
<dbReference type="EC" id="2.7.1.92" evidence="6"/>
<evidence type="ECO:0000256" key="3">
    <source>
        <dbReference type="ARBA" id="ARBA00022777"/>
    </source>
</evidence>
<dbReference type="InterPro" id="IPR029056">
    <property type="entry name" value="Ribokinase-like"/>
</dbReference>
<dbReference type="EMBL" id="FMPG01000021">
    <property type="protein sequence ID" value="SCT49654.1"/>
    <property type="molecule type" value="Genomic_DNA"/>
</dbReference>
<evidence type="ECO:0000259" key="4">
    <source>
        <dbReference type="Pfam" id="PF00294"/>
    </source>
</evidence>
<proteinExistence type="inferred from homology"/>
<comment type="similarity">
    <text evidence="1">Belongs to the carbohydrate kinase PfkB family.</text>
</comment>
<dbReference type="InterPro" id="IPR050306">
    <property type="entry name" value="PfkB_Carbo_kinase"/>
</dbReference>
<dbReference type="Pfam" id="PF00294">
    <property type="entry name" value="PfkB"/>
    <property type="match status" value="1"/>
</dbReference>
<accession>A0A1D4R8I7</accession>
<organism evidence="6 8">
    <name type="scientific">Staphylococcus caeli</name>
    <dbReference type="NCBI Taxonomy" id="2201815"/>
    <lineage>
        <taxon>Bacteria</taxon>
        <taxon>Bacillati</taxon>
        <taxon>Bacillota</taxon>
        <taxon>Bacilli</taxon>
        <taxon>Bacillales</taxon>
        <taxon>Staphylococcaceae</taxon>
        <taxon>Staphylococcus</taxon>
    </lineage>
</organism>